<accession>A0AAD4LI26</accession>
<evidence type="ECO:0000313" key="2">
    <source>
        <dbReference type="EMBL" id="KAH8992626.1"/>
    </source>
</evidence>
<protein>
    <submittedName>
        <fullName evidence="2">Uncharacterized protein</fullName>
    </submittedName>
</protein>
<dbReference type="AlphaFoldDB" id="A0AAD4LI26"/>
<sequence length="338" mass="36155">MALPFLSQKASQTSSPAAHTPLRPYISGLLALYALYTINDLLFARPPNLFTSLRLPLNAPQAMIHAALQQNMWPSDALPPTLEKLLARLASLDARTMLVRFGQRAIQTCTHCTTQADYALHALPPALLSYTLAAAVLGATTARGTGCESRRGVALIVLVVGALAEAYWAYTVPISIPSARRSADHDDIIMWHDALWSLRHALFIALPLTLHLLPATPAPPPLRHTLQHAAHTADVLLARVHLLRLGTASTQRVPELRVRAAAFWEHERGVGEAVRQDVGVRAAAERARLGLATSAGDDEGTAPKQAGEDGAQGEGALHQAARGAIEALKEVGLRPPAA</sequence>
<feature type="region of interest" description="Disordered" evidence="1">
    <location>
        <begin position="291"/>
        <end position="318"/>
    </location>
</feature>
<proteinExistence type="predicted"/>
<name>A0AAD4LI26_9AGAM</name>
<reference evidence="2" key="1">
    <citation type="submission" date="2022-01" db="EMBL/GenBank/DDBJ databases">
        <title>Comparative genomics reveals a dynamic genome evolution in the ectomycorrhizal milk-cap (Lactarius) mushrooms.</title>
        <authorList>
            <consortium name="DOE Joint Genome Institute"/>
            <person name="Lebreton A."/>
            <person name="Tang N."/>
            <person name="Kuo A."/>
            <person name="LaButti K."/>
            <person name="Drula E."/>
            <person name="Barry K."/>
            <person name="Clum A."/>
            <person name="Lipzen A."/>
            <person name="Mousain D."/>
            <person name="Ng V."/>
            <person name="Wang R."/>
            <person name="Wang X."/>
            <person name="Dai Y."/>
            <person name="Henrissat B."/>
            <person name="Grigoriev I.V."/>
            <person name="Guerin-Laguette A."/>
            <person name="Yu F."/>
            <person name="Martin F.M."/>
        </authorList>
    </citation>
    <scope>NUCLEOTIDE SEQUENCE</scope>
    <source>
        <strain evidence="2">QP</strain>
    </source>
</reference>
<evidence type="ECO:0000256" key="1">
    <source>
        <dbReference type="SAM" id="MobiDB-lite"/>
    </source>
</evidence>
<dbReference type="Proteomes" id="UP001201163">
    <property type="component" value="Unassembled WGS sequence"/>
</dbReference>
<evidence type="ECO:0000313" key="3">
    <source>
        <dbReference type="Proteomes" id="UP001201163"/>
    </source>
</evidence>
<dbReference type="EMBL" id="JAKELL010000021">
    <property type="protein sequence ID" value="KAH8992626.1"/>
    <property type="molecule type" value="Genomic_DNA"/>
</dbReference>
<organism evidence="2 3">
    <name type="scientific">Lactarius akahatsu</name>
    <dbReference type="NCBI Taxonomy" id="416441"/>
    <lineage>
        <taxon>Eukaryota</taxon>
        <taxon>Fungi</taxon>
        <taxon>Dikarya</taxon>
        <taxon>Basidiomycota</taxon>
        <taxon>Agaricomycotina</taxon>
        <taxon>Agaricomycetes</taxon>
        <taxon>Russulales</taxon>
        <taxon>Russulaceae</taxon>
        <taxon>Lactarius</taxon>
    </lineage>
</organism>
<keyword evidence="3" id="KW-1185">Reference proteome</keyword>
<dbReference type="PANTHER" id="PTHR39470">
    <property type="entry name" value="CHROMOSOME 10, WHOLE GENOME SHOTGUN SEQUENCE"/>
    <property type="match status" value="1"/>
</dbReference>
<comment type="caution">
    <text evidence="2">The sequence shown here is derived from an EMBL/GenBank/DDBJ whole genome shotgun (WGS) entry which is preliminary data.</text>
</comment>
<dbReference type="PANTHER" id="PTHR39470:SF1">
    <property type="entry name" value="CHORISMATE SYNTHASE PROTEIN"/>
    <property type="match status" value="1"/>
</dbReference>
<gene>
    <name evidence="2" type="ORF">EDB92DRAFT_1945013</name>
</gene>